<dbReference type="GO" id="GO:0003677">
    <property type="term" value="F:DNA binding"/>
    <property type="evidence" value="ECO:0007669"/>
    <property type="project" value="UniProtKB-UniRule"/>
</dbReference>
<dbReference type="SMART" id="SM00389">
    <property type="entry name" value="HOX"/>
    <property type="match status" value="1"/>
</dbReference>
<evidence type="ECO:0000259" key="3">
    <source>
        <dbReference type="PROSITE" id="PS50071"/>
    </source>
</evidence>
<keyword evidence="5" id="KW-1185">Reference proteome</keyword>
<gene>
    <name evidence="4" type="ORF">J8273_8749</name>
</gene>
<name>A0A8J6B3T7_9EUKA</name>
<protein>
    <submittedName>
        <fullName evidence="4">Homeobox domain</fullName>
    </submittedName>
</protein>
<dbReference type="CDD" id="cd00086">
    <property type="entry name" value="homeodomain"/>
    <property type="match status" value="1"/>
</dbReference>
<keyword evidence="1 2" id="KW-0371">Homeobox</keyword>
<dbReference type="Pfam" id="PF00046">
    <property type="entry name" value="Homeodomain"/>
    <property type="match status" value="1"/>
</dbReference>
<evidence type="ECO:0000256" key="2">
    <source>
        <dbReference type="RuleBase" id="RU000682"/>
    </source>
</evidence>
<dbReference type="Proteomes" id="UP000717585">
    <property type="component" value="Unassembled WGS sequence"/>
</dbReference>
<comment type="caution">
    <text evidence="4">The sequence shown here is derived from an EMBL/GenBank/DDBJ whole genome shotgun (WGS) entry which is preliminary data.</text>
</comment>
<dbReference type="AlphaFoldDB" id="A0A8J6B3T7"/>
<comment type="subcellular location">
    <subcellularLocation>
        <location evidence="1 2">Nucleus</location>
    </subcellularLocation>
</comment>
<organism evidence="4 5">
    <name type="scientific">Carpediemonas membranifera</name>
    <dbReference type="NCBI Taxonomy" id="201153"/>
    <lineage>
        <taxon>Eukaryota</taxon>
        <taxon>Metamonada</taxon>
        <taxon>Carpediemonas-like organisms</taxon>
        <taxon>Carpediemonas</taxon>
    </lineage>
</organism>
<dbReference type="InterPro" id="IPR009057">
    <property type="entry name" value="Homeodomain-like_sf"/>
</dbReference>
<evidence type="ECO:0000313" key="5">
    <source>
        <dbReference type="Proteomes" id="UP000717585"/>
    </source>
</evidence>
<dbReference type="GO" id="GO:0005634">
    <property type="term" value="C:nucleus"/>
    <property type="evidence" value="ECO:0007669"/>
    <property type="project" value="UniProtKB-SubCell"/>
</dbReference>
<evidence type="ECO:0000256" key="1">
    <source>
        <dbReference type="PROSITE-ProRule" id="PRU00108"/>
    </source>
</evidence>
<dbReference type="EMBL" id="JAHDYR010000069">
    <property type="protein sequence ID" value="KAG9389457.1"/>
    <property type="molecule type" value="Genomic_DNA"/>
</dbReference>
<dbReference type="InterPro" id="IPR001356">
    <property type="entry name" value="HD"/>
</dbReference>
<keyword evidence="1 2" id="KW-0539">Nucleus</keyword>
<keyword evidence="1 2" id="KW-0238">DNA-binding</keyword>
<accession>A0A8J6B3T7</accession>
<dbReference type="PROSITE" id="PS50071">
    <property type="entry name" value="HOMEOBOX_2"/>
    <property type="match status" value="1"/>
</dbReference>
<reference evidence="4" key="1">
    <citation type="submission" date="2021-05" db="EMBL/GenBank/DDBJ databases">
        <title>A free-living protist that lacks canonical eukaryotic 1 DNA replication and segregation systems.</title>
        <authorList>
            <person name="Salas-Leiva D.E."/>
            <person name="Tromer E.C."/>
            <person name="Curtis B.A."/>
            <person name="Jerlstrom-Hultqvist J."/>
            <person name="Kolisko M."/>
            <person name="Yi Z."/>
            <person name="Salas-Leiva J.S."/>
            <person name="Gallot-Lavallee L."/>
            <person name="Kops G.J.P.L."/>
            <person name="Archibald J.M."/>
            <person name="Simpson A.G.B."/>
            <person name="Roger A.J."/>
        </authorList>
    </citation>
    <scope>NUCLEOTIDE SEQUENCE</scope>
    <source>
        <strain evidence="4">BICM</strain>
    </source>
</reference>
<proteinExistence type="predicted"/>
<feature type="DNA-binding region" description="Homeobox" evidence="1">
    <location>
        <begin position="70"/>
        <end position="129"/>
    </location>
</feature>
<dbReference type="OrthoDB" id="2147389at2759"/>
<dbReference type="Gene3D" id="1.10.10.60">
    <property type="entry name" value="Homeodomain-like"/>
    <property type="match status" value="1"/>
</dbReference>
<dbReference type="SUPFAM" id="SSF46689">
    <property type="entry name" value="Homeodomain-like"/>
    <property type="match status" value="1"/>
</dbReference>
<evidence type="ECO:0000313" key="4">
    <source>
        <dbReference type="EMBL" id="KAG9389457.1"/>
    </source>
</evidence>
<sequence length="193" mass="20950">MNPSQSFFPNNDLVALSTPPLLSALSVLPVQSFKDVVGDRSASDILADIELLSKKDMPKTAKAIKKSTSTRHSHRGYTSEQQAALCATFMTQRYPSREQLSNISEYTGLDILKVRTWFQNSRTRGMPDCPSIATADPAKILSGAILATKKAPEVKTVPESDSWTQTAALPAGLAELFEMGVLDSMLGIEGHTH</sequence>
<feature type="domain" description="Homeobox" evidence="3">
    <location>
        <begin position="68"/>
        <end position="128"/>
    </location>
</feature>